<name>A0A820P7K7_9BILA</name>
<feature type="non-terminal residue" evidence="2">
    <location>
        <position position="1"/>
    </location>
</feature>
<proteinExistence type="predicted"/>
<evidence type="ECO:0000313" key="3">
    <source>
        <dbReference type="Proteomes" id="UP000663836"/>
    </source>
</evidence>
<organism evidence="2 3">
    <name type="scientific">Rotaria sordida</name>
    <dbReference type="NCBI Taxonomy" id="392033"/>
    <lineage>
        <taxon>Eukaryota</taxon>
        <taxon>Metazoa</taxon>
        <taxon>Spiralia</taxon>
        <taxon>Gnathifera</taxon>
        <taxon>Rotifera</taxon>
        <taxon>Eurotatoria</taxon>
        <taxon>Bdelloidea</taxon>
        <taxon>Philodinida</taxon>
        <taxon>Philodinidae</taxon>
        <taxon>Rotaria</taxon>
    </lineage>
</organism>
<dbReference type="Proteomes" id="UP000663836">
    <property type="component" value="Unassembled WGS sequence"/>
</dbReference>
<dbReference type="EMBL" id="CAJOBD010066967">
    <property type="protein sequence ID" value="CAF4400421.1"/>
    <property type="molecule type" value="Genomic_DNA"/>
</dbReference>
<sequence>DFSIPSVALRLLHKLLPKLTHEQLFETAQILSLDNPNECQYWTLEIL</sequence>
<dbReference type="Proteomes" id="UP000663864">
    <property type="component" value="Unassembled WGS sequence"/>
</dbReference>
<comment type="caution">
    <text evidence="2">The sequence shown here is derived from an EMBL/GenBank/DDBJ whole genome shotgun (WGS) entry which is preliminary data.</text>
</comment>
<accession>A0A820P7K7</accession>
<gene>
    <name evidence="2" type="ORF">JBS370_LOCUS43426</name>
    <name evidence="1" type="ORF">ZHD862_LOCUS27384</name>
</gene>
<dbReference type="AlphaFoldDB" id="A0A820P7K7"/>
<evidence type="ECO:0000313" key="2">
    <source>
        <dbReference type="EMBL" id="CAF4400421.1"/>
    </source>
</evidence>
<evidence type="ECO:0000313" key="1">
    <source>
        <dbReference type="EMBL" id="CAF1289765.1"/>
    </source>
</evidence>
<dbReference type="EMBL" id="CAJNOT010002160">
    <property type="protein sequence ID" value="CAF1289765.1"/>
    <property type="molecule type" value="Genomic_DNA"/>
</dbReference>
<protein>
    <submittedName>
        <fullName evidence="2">Uncharacterized protein</fullName>
    </submittedName>
</protein>
<reference evidence="2" key="1">
    <citation type="submission" date="2021-02" db="EMBL/GenBank/DDBJ databases">
        <authorList>
            <person name="Nowell W R."/>
        </authorList>
    </citation>
    <scope>NUCLEOTIDE SEQUENCE</scope>
</reference>